<name>A0A2P4PLN7_RHIID</name>
<organism evidence="1 2">
    <name type="scientific">Rhizophagus irregularis (strain DAOM 181602 / DAOM 197198 / MUCL 43194)</name>
    <name type="common">Arbuscular mycorrhizal fungus</name>
    <name type="synonym">Glomus intraradices</name>
    <dbReference type="NCBI Taxonomy" id="747089"/>
    <lineage>
        <taxon>Eukaryota</taxon>
        <taxon>Fungi</taxon>
        <taxon>Fungi incertae sedis</taxon>
        <taxon>Mucoromycota</taxon>
        <taxon>Glomeromycotina</taxon>
        <taxon>Glomeromycetes</taxon>
        <taxon>Glomerales</taxon>
        <taxon>Glomeraceae</taxon>
        <taxon>Rhizophagus</taxon>
    </lineage>
</organism>
<sequence length="59" mass="6917">YKNSRSSKHFNFDINDKSIYLKSRLSSISSFKVSDRNSNPKLNEIFSQLLIYINILFKG</sequence>
<dbReference type="Proteomes" id="UP000018888">
    <property type="component" value="Unassembled WGS sequence"/>
</dbReference>
<reference evidence="1 2" key="2">
    <citation type="journal article" date="2018" name="New Phytol.">
        <title>High intraspecific genome diversity in the model arbuscular mycorrhizal symbiont Rhizophagus irregularis.</title>
        <authorList>
            <person name="Chen E.C.H."/>
            <person name="Morin E."/>
            <person name="Beaudet D."/>
            <person name="Noel J."/>
            <person name="Yildirir G."/>
            <person name="Ndikumana S."/>
            <person name="Charron P."/>
            <person name="St-Onge C."/>
            <person name="Giorgi J."/>
            <person name="Kruger M."/>
            <person name="Marton T."/>
            <person name="Ropars J."/>
            <person name="Grigoriev I.V."/>
            <person name="Hainaut M."/>
            <person name="Henrissat B."/>
            <person name="Roux C."/>
            <person name="Martin F."/>
            <person name="Corradi N."/>
        </authorList>
    </citation>
    <scope>NUCLEOTIDE SEQUENCE [LARGE SCALE GENOMIC DNA]</scope>
    <source>
        <strain evidence="1 2">DAOM 197198</strain>
    </source>
</reference>
<keyword evidence="2" id="KW-1185">Reference proteome</keyword>
<evidence type="ECO:0000313" key="1">
    <source>
        <dbReference type="EMBL" id="POG66302.1"/>
    </source>
</evidence>
<comment type="caution">
    <text evidence="1">The sequence shown here is derived from an EMBL/GenBank/DDBJ whole genome shotgun (WGS) entry which is preliminary data.</text>
</comment>
<protein>
    <submittedName>
        <fullName evidence="1">Uncharacterized protein</fullName>
    </submittedName>
</protein>
<evidence type="ECO:0000313" key="2">
    <source>
        <dbReference type="Proteomes" id="UP000018888"/>
    </source>
</evidence>
<accession>A0A2P4PLN7</accession>
<dbReference type="AlphaFoldDB" id="A0A2P4PLN7"/>
<dbReference type="EMBL" id="AUPC02000194">
    <property type="protein sequence ID" value="POG66302.1"/>
    <property type="molecule type" value="Genomic_DNA"/>
</dbReference>
<proteinExistence type="predicted"/>
<gene>
    <name evidence="1" type="ORF">GLOIN_2v1658163</name>
</gene>
<feature type="non-terminal residue" evidence="1">
    <location>
        <position position="1"/>
    </location>
</feature>
<reference evidence="1 2" key="1">
    <citation type="journal article" date="2013" name="Proc. Natl. Acad. Sci. U.S.A.">
        <title>Genome of an arbuscular mycorrhizal fungus provides insight into the oldest plant symbiosis.</title>
        <authorList>
            <person name="Tisserant E."/>
            <person name="Malbreil M."/>
            <person name="Kuo A."/>
            <person name="Kohler A."/>
            <person name="Symeonidi A."/>
            <person name="Balestrini R."/>
            <person name="Charron P."/>
            <person name="Duensing N."/>
            <person name="Frei Dit Frey N."/>
            <person name="Gianinazzi-Pearson V."/>
            <person name="Gilbert L.B."/>
            <person name="Handa Y."/>
            <person name="Herr J.R."/>
            <person name="Hijri M."/>
            <person name="Koul R."/>
            <person name="Kawaguchi M."/>
            <person name="Krajinski F."/>
            <person name="Lammers P.J."/>
            <person name="Masclaux F.G."/>
            <person name="Murat C."/>
            <person name="Morin E."/>
            <person name="Ndikumana S."/>
            <person name="Pagni M."/>
            <person name="Petitpierre D."/>
            <person name="Requena N."/>
            <person name="Rosikiewicz P."/>
            <person name="Riley R."/>
            <person name="Saito K."/>
            <person name="San Clemente H."/>
            <person name="Shapiro H."/>
            <person name="van Tuinen D."/>
            <person name="Becard G."/>
            <person name="Bonfante P."/>
            <person name="Paszkowski U."/>
            <person name="Shachar-Hill Y.Y."/>
            <person name="Tuskan G.A."/>
            <person name="Young P.W."/>
            <person name="Sanders I.R."/>
            <person name="Henrissat B."/>
            <person name="Rensing S.A."/>
            <person name="Grigoriev I.V."/>
            <person name="Corradi N."/>
            <person name="Roux C."/>
            <person name="Martin F."/>
        </authorList>
    </citation>
    <scope>NUCLEOTIDE SEQUENCE [LARGE SCALE GENOMIC DNA]</scope>
    <source>
        <strain evidence="1 2">DAOM 197198</strain>
    </source>
</reference>